<dbReference type="SMART" id="SM00382">
    <property type="entry name" value="AAA"/>
    <property type="match status" value="2"/>
</dbReference>
<organism evidence="12 13">
    <name type="scientific">Vagococcus vulneris</name>
    <dbReference type="NCBI Taxonomy" id="1977869"/>
    <lineage>
        <taxon>Bacteria</taxon>
        <taxon>Bacillati</taxon>
        <taxon>Bacillota</taxon>
        <taxon>Bacilli</taxon>
        <taxon>Lactobacillales</taxon>
        <taxon>Enterococcaceae</taxon>
        <taxon>Vagococcus</taxon>
    </lineage>
</organism>
<evidence type="ECO:0000313" key="12">
    <source>
        <dbReference type="EMBL" id="RST99488.1"/>
    </source>
</evidence>
<dbReference type="InterPro" id="IPR003439">
    <property type="entry name" value="ABC_transporter-like_ATP-bd"/>
</dbReference>
<dbReference type="PROSITE" id="PS00675">
    <property type="entry name" value="SIGMA54_INTERACT_1"/>
    <property type="match status" value="1"/>
</dbReference>
<dbReference type="GO" id="GO:0042626">
    <property type="term" value="F:ATPase-coupled transmembrane transporter activity"/>
    <property type="evidence" value="ECO:0007669"/>
    <property type="project" value="TreeGrafter"/>
</dbReference>
<proteinExistence type="inferred from homology"/>
<dbReference type="GO" id="GO:0005524">
    <property type="term" value="F:ATP binding"/>
    <property type="evidence" value="ECO:0007669"/>
    <property type="project" value="UniProtKB-KW"/>
</dbReference>
<keyword evidence="7" id="KW-0067">ATP-binding</keyword>
<feature type="domain" description="ABC transporter" evidence="11">
    <location>
        <begin position="2"/>
        <end position="239"/>
    </location>
</feature>
<dbReference type="InterPro" id="IPR050095">
    <property type="entry name" value="ECF_ABC_transporter_ATP-bd"/>
</dbReference>
<feature type="domain" description="ABC transporter" evidence="11">
    <location>
        <begin position="266"/>
        <end position="470"/>
    </location>
</feature>
<dbReference type="RefSeq" id="WP_125983428.1">
    <property type="nucleotide sequence ID" value="NZ_NGJS01000004.1"/>
</dbReference>
<keyword evidence="4" id="KW-1003">Cell membrane</keyword>
<evidence type="ECO:0000313" key="13">
    <source>
        <dbReference type="Proteomes" id="UP000287857"/>
    </source>
</evidence>
<comment type="subcellular location">
    <subcellularLocation>
        <location evidence="1">Cell membrane</location>
        <topology evidence="1">Peripheral membrane protein</topology>
    </subcellularLocation>
</comment>
<keyword evidence="3" id="KW-0813">Transport</keyword>
<dbReference type="Gene3D" id="3.40.50.300">
    <property type="entry name" value="P-loop containing nucleotide triphosphate hydrolases"/>
    <property type="match status" value="2"/>
</dbReference>
<evidence type="ECO:0000256" key="7">
    <source>
        <dbReference type="ARBA" id="ARBA00022840"/>
    </source>
</evidence>
<dbReference type="OrthoDB" id="501320at2"/>
<keyword evidence="5" id="KW-0677">Repeat</keyword>
<reference evidence="12 13" key="1">
    <citation type="submission" date="2017-05" db="EMBL/GenBank/DDBJ databases">
        <title>Vagococcus spp. assemblies.</title>
        <authorList>
            <person name="Gulvik C.A."/>
        </authorList>
    </citation>
    <scope>NUCLEOTIDE SEQUENCE [LARGE SCALE GENOMIC DNA]</scope>
    <source>
        <strain evidence="12 13">SS1995</strain>
    </source>
</reference>
<dbReference type="SUPFAM" id="SSF52540">
    <property type="entry name" value="P-loop containing nucleoside triphosphate hydrolases"/>
    <property type="match status" value="2"/>
</dbReference>
<dbReference type="InterPro" id="IPR025662">
    <property type="entry name" value="Sigma_54_int_dom_ATP-bd_1"/>
</dbReference>
<protein>
    <recommendedName>
        <fullName evidence="11">ABC transporter domain-containing protein</fullName>
    </recommendedName>
</protein>
<dbReference type="PANTHER" id="PTHR43553">
    <property type="entry name" value="HEAVY METAL TRANSPORTER"/>
    <property type="match status" value="1"/>
</dbReference>
<dbReference type="InterPro" id="IPR027417">
    <property type="entry name" value="P-loop_NTPase"/>
</dbReference>
<dbReference type="InterPro" id="IPR017871">
    <property type="entry name" value="ABC_transporter-like_CS"/>
</dbReference>
<evidence type="ECO:0000256" key="1">
    <source>
        <dbReference type="ARBA" id="ARBA00004202"/>
    </source>
</evidence>
<dbReference type="GO" id="GO:0043190">
    <property type="term" value="C:ATP-binding cassette (ABC) transporter complex"/>
    <property type="evidence" value="ECO:0007669"/>
    <property type="project" value="TreeGrafter"/>
</dbReference>
<keyword evidence="13" id="KW-1185">Reference proteome</keyword>
<dbReference type="EMBL" id="NGJS01000004">
    <property type="protein sequence ID" value="RST99488.1"/>
    <property type="molecule type" value="Genomic_DNA"/>
</dbReference>
<evidence type="ECO:0000256" key="5">
    <source>
        <dbReference type="ARBA" id="ARBA00022737"/>
    </source>
</evidence>
<dbReference type="AlphaFoldDB" id="A0A429ZZK7"/>
<accession>A0A429ZZK7</accession>
<evidence type="ECO:0000256" key="3">
    <source>
        <dbReference type="ARBA" id="ARBA00022448"/>
    </source>
</evidence>
<dbReference type="PANTHER" id="PTHR43553:SF23">
    <property type="entry name" value="ABC TRANSPORTER ATP-BINDING COMPONENT"/>
    <property type="match status" value="1"/>
</dbReference>
<evidence type="ECO:0000256" key="10">
    <source>
        <dbReference type="ARBA" id="ARBA00025157"/>
    </source>
</evidence>
<keyword evidence="8" id="KW-1278">Translocase</keyword>
<dbReference type="CDD" id="cd03225">
    <property type="entry name" value="ABC_cobalt_CbiO_domain1"/>
    <property type="match status" value="1"/>
</dbReference>
<keyword evidence="9" id="KW-0472">Membrane</keyword>
<dbReference type="GO" id="GO:0016887">
    <property type="term" value="F:ATP hydrolysis activity"/>
    <property type="evidence" value="ECO:0007669"/>
    <property type="project" value="InterPro"/>
</dbReference>
<name>A0A429ZZK7_9ENTE</name>
<dbReference type="InterPro" id="IPR003593">
    <property type="entry name" value="AAA+_ATPase"/>
</dbReference>
<sequence length="470" mass="52461">MIKLINASVSYDKEKVLHELNLNIGTGECLVLCGESGSGKSSIIKMLTGLMPELYPGKISGDVQVNQIDVPPKDIEAYVKNIGVVFQNPKTQFFTSNVYAELAFSLENHGVAVSDMKDQIDKISKDFHLIDYLGDSMFQLSGGEKQRVAFASVCMLERSVYLLDEPSSNLDESTIRIIIEYIHWLKKQGATIIVAEHRLSYLTALADRFIYLSEGSIINDWTAEELLQLSDKEVHQKGLRSLNNVPVCLKDNGQNISRDTANRITLNSLKLKKTKSSNTFSLKLDNIFFDSSAVTGIIGQNGSGKSTLAQLLTGLVKPDSGEVKFNQQVMSQKDLLKKSFLVMQDVNFQLFFESVYKELTAKARRLDMLEDVVDKLQLHNLMDRHPQTLSGGEKQRVAIGSAVLSGKQIIILDEPTSGLDLKNMYEVSSLIEWLQKLGLIVIVITHDIEFLNCTCHRVIEMSHGKIVKNV</sequence>
<evidence type="ECO:0000256" key="8">
    <source>
        <dbReference type="ARBA" id="ARBA00022967"/>
    </source>
</evidence>
<evidence type="ECO:0000256" key="2">
    <source>
        <dbReference type="ARBA" id="ARBA00005417"/>
    </source>
</evidence>
<comment type="similarity">
    <text evidence="2">Belongs to the ABC transporter superfamily.</text>
</comment>
<dbReference type="Proteomes" id="UP000287857">
    <property type="component" value="Unassembled WGS sequence"/>
</dbReference>
<evidence type="ECO:0000256" key="4">
    <source>
        <dbReference type="ARBA" id="ARBA00022475"/>
    </source>
</evidence>
<evidence type="ECO:0000256" key="6">
    <source>
        <dbReference type="ARBA" id="ARBA00022741"/>
    </source>
</evidence>
<dbReference type="PROSITE" id="PS00211">
    <property type="entry name" value="ABC_TRANSPORTER_1"/>
    <property type="match status" value="1"/>
</dbReference>
<evidence type="ECO:0000259" key="11">
    <source>
        <dbReference type="PROSITE" id="PS50893"/>
    </source>
</evidence>
<keyword evidence="6" id="KW-0547">Nucleotide-binding</keyword>
<dbReference type="Pfam" id="PF00005">
    <property type="entry name" value="ABC_tran"/>
    <property type="match status" value="2"/>
</dbReference>
<dbReference type="PROSITE" id="PS50893">
    <property type="entry name" value="ABC_TRANSPORTER_2"/>
    <property type="match status" value="2"/>
</dbReference>
<gene>
    <name evidence="12" type="ORF">CBF37_03960</name>
</gene>
<comment type="function">
    <text evidence="10">Probably part of an ABC transporter complex. Responsible for energy coupling to the transport system.</text>
</comment>
<evidence type="ECO:0000256" key="9">
    <source>
        <dbReference type="ARBA" id="ARBA00023136"/>
    </source>
</evidence>
<comment type="caution">
    <text evidence="12">The sequence shown here is derived from an EMBL/GenBank/DDBJ whole genome shotgun (WGS) entry which is preliminary data.</text>
</comment>
<dbReference type="InterPro" id="IPR015856">
    <property type="entry name" value="ABC_transpr_CbiO/EcfA_su"/>
</dbReference>